<organism evidence="3 4">
    <name type="scientific">Odoribacter splanchnicus</name>
    <dbReference type="NCBI Taxonomy" id="28118"/>
    <lineage>
        <taxon>Bacteria</taxon>
        <taxon>Pseudomonadati</taxon>
        <taxon>Bacteroidota</taxon>
        <taxon>Bacteroidia</taxon>
        <taxon>Bacteroidales</taxon>
        <taxon>Odoribacteraceae</taxon>
        <taxon>Odoribacter</taxon>
    </lineage>
</organism>
<dbReference type="AlphaFoldDB" id="A0A413IBU3"/>
<dbReference type="EMBL" id="QSCO01000012">
    <property type="protein sequence ID" value="RGY06431.1"/>
    <property type="molecule type" value="Genomic_DNA"/>
</dbReference>
<evidence type="ECO:0000259" key="2">
    <source>
        <dbReference type="Pfam" id="PF03432"/>
    </source>
</evidence>
<sequence length="439" mass="50132">MDRRRKQPYPQISRNRRNVQKIKGMIAKARSISHGSAMTNYATKHNRADIVLTRNFDEGLTPLAMWGAMETIHQKYEPKFRRKPVKNPTLRLEVSPSLEETKGWTLNDWYKYALRFLEKLQKDVQAKEGKKNGKGKFNLDRAQIFACLHFDAKSGIPHLHILINRIDLDGNLMNDSFIGDSAVKAAHDINIERGWELPEDIHEAHEKEITEACYDILRGMSSYDWDSYKHGLESRGYKVHEQRNKQGVLHGYTVLRGNSRFKSSTLGKGRNLTAPKLEATWKKLHPVAPSVVKPSSTVGTSQTTERRPITERNSERQSVAQTKTEAPSFFRKILPVDDKHYSIAMPMEAFTAMKESIEVPDDDVPFENVLNVAMLLFMNYVDAATTVSESCGGGGSTPSNWGKDKDEDEREWARRCAQHANWLCKPMSRSVRKPKGIHR</sequence>
<feature type="region of interest" description="Disordered" evidence="1">
    <location>
        <begin position="388"/>
        <end position="412"/>
    </location>
</feature>
<evidence type="ECO:0000313" key="3">
    <source>
        <dbReference type="EMBL" id="RGY06431.1"/>
    </source>
</evidence>
<reference evidence="3 4" key="1">
    <citation type="submission" date="2018-08" db="EMBL/GenBank/DDBJ databases">
        <title>A genome reference for cultivated species of the human gut microbiota.</title>
        <authorList>
            <person name="Zou Y."/>
            <person name="Xue W."/>
            <person name="Luo G."/>
        </authorList>
    </citation>
    <scope>NUCLEOTIDE SEQUENCE [LARGE SCALE GENOMIC DNA]</scope>
    <source>
        <strain evidence="3 4">OF03-11</strain>
    </source>
</reference>
<feature type="domain" description="MobA/VirD2-like nuclease" evidence="2">
    <location>
        <begin position="122"/>
        <end position="195"/>
    </location>
</feature>
<proteinExistence type="predicted"/>
<feature type="compositionally biased region" description="Polar residues" evidence="1">
    <location>
        <begin position="293"/>
        <end position="303"/>
    </location>
</feature>
<dbReference type="InterPro" id="IPR005094">
    <property type="entry name" value="Endonuclease_MobA/VirD2"/>
</dbReference>
<gene>
    <name evidence="3" type="ORF">DXA53_09595</name>
</gene>
<evidence type="ECO:0000256" key="1">
    <source>
        <dbReference type="SAM" id="MobiDB-lite"/>
    </source>
</evidence>
<dbReference type="Pfam" id="PF03432">
    <property type="entry name" value="Relaxase"/>
    <property type="match status" value="1"/>
</dbReference>
<feature type="compositionally biased region" description="Basic and acidic residues" evidence="1">
    <location>
        <begin position="304"/>
        <end position="315"/>
    </location>
</feature>
<evidence type="ECO:0000313" key="4">
    <source>
        <dbReference type="Proteomes" id="UP000284434"/>
    </source>
</evidence>
<dbReference type="Proteomes" id="UP000284434">
    <property type="component" value="Unassembled WGS sequence"/>
</dbReference>
<comment type="caution">
    <text evidence="3">The sequence shown here is derived from an EMBL/GenBank/DDBJ whole genome shotgun (WGS) entry which is preliminary data.</text>
</comment>
<name>A0A413IBU3_9BACT</name>
<protein>
    <submittedName>
        <fullName evidence="3">Relaxase</fullName>
    </submittedName>
</protein>
<feature type="region of interest" description="Disordered" evidence="1">
    <location>
        <begin position="290"/>
        <end position="324"/>
    </location>
</feature>
<accession>A0A413IBU3</accession>